<name>A0A5J6L1Q0_9MICO</name>
<evidence type="ECO:0000256" key="5">
    <source>
        <dbReference type="ARBA" id="ARBA00022989"/>
    </source>
</evidence>
<dbReference type="Pfam" id="PF07690">
    <property type="entry name" value="MFS_1"/>
    <property type="match status" value="1"/>
</dbReference>
<feature type="transmembrane region" description="Helical" evidence="7">
    <location>
        <begin position="99"/>
        <end position="118"/>
    </location>
</feature>
<dbReference type="Proteomes" id="UP000325516">
    <property type="component" value="Chromosome"/>
</dbReference>
<dbReference type="RefSeq" id="WP_150923955.1">
    <property type="nucleotide sequence ID" value="NZ_CP044232.1"/>
</dbReference>
<dbReference type="AlphaFoldDB" id="A0A5J6L1Q0"/>
<dbReference type="GO" id="GO:0022857">
    <property type="term" value="F:transmembrane transporter activity"/>
    <property type="evidence" value="ECO:0007669"/>
    <property type="project" value="InterPro"/>
</dbReference>
<feature type="transmembrane region" description="Helical" evidence="7">
    <location>
        <begin position="176"/>
        <end position="194"/>
    </location>
</feature>
<dbReference type="CDD" id="cd17369">
    <property type="entry name" value="MFS_ShiA_like"/>
    <property type="match status" value="1"/>
</dbReference>
<evidence type="ECO:0000313" key="9">
    <source>
        <dbReference type="EMBL" id="QEW02370.1"/>
    </source>
</evidence>
<evidence type="ECO:0000256" key="1">
    <source>
        <dbReference type="ARBA" id="ARBA00004651"/>
    </source>
</evidence>
<dbReference type="PANTHER" id="PTHR43045">
    <property type="entry name" value="SHIKIMATE TRANSPORTER"/>
    <property type="match status" value="1"/>
</dbReference>
<dbReference type="InterPro" id="IPR020846">
    <property type="entry name" value="MFS_dom"/>
</dbReference>
<protein>
    <submittedName>
        <fullName evidence="9">MHS family MFS transporter</fullName>
    </submittedName>
</protein>
<dbReference type="InterPro" id="IPR011701">
    <property type="entry name" value="MFS"/>
</dbReference>
<feature type="transmembrane region" description="Helical" evidence="7">
    <location>
        <begin position="324"/>
        <end position="342"/>
    </location>
</feature>
<organism evidence="9 10">
    <name type="scientific">Microbacterium lushaniae</name>
    <dbReference type="NCBI Taxonomy" id="2614639"/>
    <lineage>
        <taxon>Bacteria</taxon>
        <taxon>Bacillati</taxon>
        <taxon>Actinomycetota</taxon>
        <taxon>Actinomycetes</taxon>
        <taxon>Micrococcales</taxon>
        <taxon>Microbacteriaceae</taxon>
        <taxon>Microbacterium</taxon>
    </lineage>
</organism>
<proteinExistence type="predicted"/>
<feature type="transmembrane region" description="Helical" evidence="7">
    <location>
        <begin position="348"/>
        <end position="367"/>
    </location>
</feature>
<evidence type="ECO:0000256" key="6">
    <source>
        <dbReference type="ARBA" id="ARBA00023136"/>
    </source>
</evidence>
<reference evidence="10" key="1">
    <citation type="submission" date="2019-09" db="EMBL/GenBank/DDBJ databases">
        <title>Mumia zhuanghuii sp. nov. isolated from the intestinal contents of plateau pika (Ochotona curzoniae) in the Qinghai-Tibet plateau of China.</title>
        <authorList>
            <person name="Tian Z."/>
        </authorList>
    </citation>
    <scope>NUCLEOTIDE SEQUENCE [LARGE SCALE GENOMIC DNA]</scope>
    <source>
        <strain evidence="10">L-031</strain>
    </source>
</reference>
<feature type="transmembrane region" description="Helical" evidence="7">
    <location>
        <begin position="250"/>
        <end position="271"/>
    </location>
</feature>
<feature type="transmembrane region" description="Helical" evidence="7">
    <location>
        <begin position="200"/>
        <end position="219"/>
    </location>
</feature>
<evidence type="ECO:0000313" key="10">
    <source>
        <dbReference type="Proteomes" id="UP000325516"/>
    </source>
</evidence>
<keyword evidence="10" id="KW-1185">Reference proteome</keyword>
<feature type="transmembrane region" description="Helical" evidence="7">
    <location>
        <begin position="130"/>
        <end position="155"/>
    </location>
</feature>
<comment type="subcellular location">
    <subcellularLocation>
        <location evidence="1">Cell membrane</location>
        <topology evidence="1">Multi-pass membrane protein</topology>
    </subcellularLocation>
</comment>
<feature type="transmembrane region" description="Helical" evidence="7">
    <location>
        <begin position="388"/>
        <end position="408"/>
    </location>
</feature>
<keyword evidence="4 7" id="KW-0812">Transmembrane</keyword>
<dbReference type="Pfam" id="PF00083">
    <property type="entry name" value="Sugar_tr"/>
    <property type="match status" value="1"/>
</dbReference>
<dbReference type="KEGG" id="mlz:F6J85_04150"/>
<keyword evidence="2" id="KW-0813">Transport</keyword>
<evidence type="ECO:0000259" key="8">
    <source>
        <dbReference type="PROSITE" id="PS50850"/>
    </source>
</evidence>
<accession>A0A5J6L1Q0</accession>
<keyword evidence="5 7" id="KW-1133">Transmembrane helix</keyword>
<dbReference type="PANTHER" id="PTHR43045:SF1">
    <property type="entry name" value="SHIKIMATE TRANSPORTER"/>
    <property type="match status" value="1"/>
</dbReference>
<dbReference type="SUPFAM" id="SSF103473">
    <property type="entry name" value="MFS general substrate transporter"/>
    <property type="match status" value="1"/>
</dbReference>
<evidence type="ECO:0000256" key="2">
    <source>
        <dbReference type="ARBA" id="ARBA00022448"/>
    </source>
</evidence>
<sequence length="463" mass="49175">MSRPIPTGPEGFTPTGTISSSTDRRRVVFATVVGTTVEWYDFFLYASAAGLVFGQLFFAPAGEGFAQILSFITVGISFLFRPLGAFLAGHLGDTYGRRLVLMLTLILMGVATTLVGLLPTYQAIGIAAPILLIVLRILQGISAGGEWGGAVLMAVEHAPKTRRSLFGASPQLGVPLGLLLASGMLGLMAVIAPGDAFLEWGWRIPFLLSFVLILIGHYVRRRVEESPVFLELADRKEQTRMPIVQLFRKHALLVIIAAFVFAGNNAVGYMTTGGYIQRYATDPAGPVGLPTAEVLGAVTISAVSWLVFTWIAGWAGDRLGRRNTYIIGWIAQLVGVVLLFPLVNTGSIGMLTLGLVVLTAGLGFTYGPQAALYAELFPASIRFSGVSISYALGAILGGAFAPTIAQALVQQTGSTDSVTWYLAGMTVLGLLATLLLRDRSGIPLGPDHEELQARSPIYGASKA</sequence>
<feature type="transmembrane region" description="Helical" evidence="7">
    <location>
        <begin position="291"/>
        <end position="312"/>
    </location>
</feature>
<evidence type="ECO:0000256" key="7">
    <source>
        <dbReference type="SAM" id="Phobius"/>
    </source>
</evidence>
<dbReference type="PROSITE" id="PS50850">
    <property type="entry name" value="MFS"/>
    <property type="match status" value="1"/>
</dbReference>
<gene>
    <name evidence="9" type="ORF">F6J85_04150</name>
</gene>
<dbReference type="Gene3D" id="1.20.1250.20">
    <property type="entry name" value="MFS general substrate transporter like domains"/>
    <property type="match status" value="2"/>
</dbReference>
<feature type="domain" description="Major facilitator superfamily (MFS) profile" evidence="8">
    <location>
        <begin position="27"/>
        <end position="441"/>
    </location>
</feature>
<dbReference type="InterPro" id="IPR036259">
    <property type="entry name" value="MFS_trans_sf"/>
</dbReference>
<feature type="transmembrane region" description="Helical" evidence="7">
    <location>
        <begin position="420"/>
        <end position="436"/>
    </location>
</feature>
<evidence type="ECO:0000256" key="3">
    <source>
        <dbReference type="ARBA" id="ARBA00022475"/>
    </source>
</evidence>
<dbReference type="InterPro" id="IPR005828">
    <property type="entry name" value="MFS_sugar_transport-like"/>
</dbReference>
<keyword evidence="6 7" id="KW-0472">Membrane</keyword>
<evidence type="ECO:0000256" key="4">
    <source>
        <dbReference type="ARBA" id="ARBA00022692"/>
    </source>
</evidence>
<dbReference type="GO" id="GO:0005886">
    <property type="term" value="C:plasma membrane"/>
    <property type="evidence" value="ECO:0007669"/>
    <property type="project" value="UniProtKB-SubCell"/>
</dbReference>
<feature type="transmembrane region" description="Helical" evidence="7">
    <location>
        <begin position="65"/>
        <end position="87"/>
    </location>
</feature>
<dbReference type="EMBL" id="CP044232">
    <property type="protein sequence ID" value="QEW02370.1"/>
    <property type="molecule type" value="Genomic_DNA"/>
</dbReference>
<keyword evidence="3" id="KW-1003">Cell membrane</keyword>